<sequence>MSSAHIADSKRHDPDNSNIVQGFALDRFAIFGNQRPSSQRGKLRPAAVLDQNLTTLLWFQEISSTT</sequence>
<name>A0A927DD79_KLEPN</name>
<organism evidence="1 2">
    <name type="scientific">Klebsiella pneumoniae</name>
    <dbReference type="NCBI Taxonomy" id="573"/>
    <lineage>
        <taxon>Bacteria</taxon>
        <taxon>Pseudomonadati</taxon>
        <taxon>Pseudomonadota</taxon>
        <taxon>Gammaproteobacteria</taxon>
        <taxon>Enterobacterales</taxon>
        <taxon>Enterobacteriaceae</taxon>
        <taxon>Klebsiella/Raoultella group</taxon>
        <taxon>Klebsiella</taxon>
        <taxon>Klebsiella pneumoniae complex</taxon>
    </lineage>
</organism>
<comment type="caution">
    <text evidence="1">The sequence shown here is derived from an EMBL/GenBank/DDBJ whole genome shotgun (WGS) entry which is preliminary data.</text>
</comment>
<gene>
    <name evidence="1" type="ORF">IE990_18555</name>
</gene>
<accession>A0A927DD79</accession>
<evidence type="ECO:0000313" key="1">
    <source>
        <dbReference type="EMBL" id="MBD3704575.1"/>
    </source>
</evidence>
<reference evidence="1" key="1">
    <citation type="submission" date="2020-07" db="EMBL/GenBank/DDBJ databases">
        <title>Clinical and genomic characterization of carbapenemase-producing Enterobacterales causing secondary infections during the COVID-19 crisis at a New York City hospital.</title>
        <authorList>
            <person name="Gomez-Simmonds A."/>
            <person name="Annavajhala M.K."/>
            <person name="Uhlemann A.-C."/>
        </authorList>
    </citation>
    <scope>NUCLEOTIDE SEQUENCE</scope>
    <source>
        <strain evidence="1">NK1596</strain>
    </source>
</reference>
<evidence type="ECO:0000313" key="2">
    <source>
        <dbReference type="Proteomes" id="UP000652007"/>
    </source>
</evidence>
<dbReference type="EMBL" id="JACXTH010000002">
    <property type="protein sequence ID" value="MBD3704575.1"/>
    <property type="molecule type" value="Genomic_DNA"/>
</dbReference>
<protein>
    <submittedName>
        <fullName evidence="1">Uncharacterized protein</fullName>
    </submittedName>
</protein>
<dbReference type="AlphaFoldDB" id="A0A927DD79"/>
<proteinExistence type="predicted"/>
<dbReference type="Proteomes" id="UP000652007">
    <property type="component" value="Unassembled WGS sequence"/>
</dbReference>